<dbReference type="InterPro" id="IPR010987">
    <property type="entry name" value="Glutathione-S-Trfase_C-like"/>
</dbReference>
<dbReference type="InterPro" id="IPR036282">
    <property type="entry name" value="Glutathione-S-Trfase_C_sf"/>
</dbReference>
<evidence type="ECO:0000256" key="1">
    <source>
        <dbReference type="ARBA" id="ARBA00011738"/>
    </source>
</evidence>
<dbReference type="PROSITE" id="PS50405">
    <property type="entry name" value="GST_CTER"/>
    <property type="match status" value="1"/>
</dbReference>
<dbReference type="PANTHER" id="PTHR43969:SF7">
    <property type="entry name" value="GST-CONTAINING FLYWCH ZINC-FINGER PROTEIN"/>
    <property type="match status" value="1"/>
</dbReference>
<proteinExistence type="predicted"/>
<gene>
    <name evidence="4" type="ORF">HW555_001974</name>
</gene>
<dbReference type="SUPFAM" id="SSF52833">
    <property type="entry name" value="Thioredoxin-like"/>
    <property type="match status" value="1"/>
</dbReference>
<organism evidence="4 5">
    <name type="scientific">Spodoptera exigua</name>
    <name type="common">Beet armyworm</name>
    <name type="synonym">Noctua fulgens</name>
    <dbReference type="NCBI Taxonomy" id="7107"/>
    <lineage>
        <taxon>Eukaryota</taxon>
        <taxon>Metazoa</taxon>
        <taxon>Ecdysozoa</taxon>
        <taxon>Arthropoda</taxon>
        <taxon>Hexapoda</taxon>
        <taxon>Insecta</taxon>
        <taxon>Pterygota</taxon>
        <taxon>Neoptera</taxon>
        <taxon>Endopterygota</taxon>
        <taxon>Lepidoptera</taxon>
        <taxon>Glossata</taxon>
        <taxon>Ditrysia</taxon>
        <taxon>Noctuoidea</taxon>
        <taxon>Noctuidae</taxon>
        <taxon>Amphipyrinae</taxon>
        <taxon>Spodoptera</taxon>
    </lineage>
</organism>
<dbReference type="InterPro" id="IPR036249">
    <property type="entry name" value="Thioredoxin-like_sf"/>
</dbReference>
<dbReference type="Proteomes" id="UP000648187">
    <property type="component" value="Unassembled WGS sequence"/>
</dbReference>
<sequence>MGVFFSIAPQFTVNMTLKIYKLDGSPPARAVMMLAEILQLKHEALDVNLMAGEHLTPEYLEKNPLHTIPFLEDGDFYVTDSHAINTYLASKYGGAQSEKLYPTDFKVRATVDSRLFFDVSVVSPASSAITVALLNGEITSPTKQQTEKLNFAYEVLDKYLQKTKFAAADHLTVADISLAASISSASLLVPIDQKYTKLTAWLNTIQQEDWYKKKNVPGLEVYKAFVSSKLK</sequence>
<feature type="domain" description="GST C-terminal" evidence="3">
    <location>
        <begin position="104"/>
        <end position="225"/>
    </location>
</feature>
<dbReference type="Pfam" id="PF13417">
    <property type="entry name" value="GST_N_3"/>
    <property type="match status" value="1"/>
</dbReference>
<dbReference type="InterPro" id="IPR004046">
    <property type="entry name" value="GST_C"/>
</dbReference>
<dbReference type="Gene3D" id="3.40.30.10">
    <property type="entry name" value="Glutaredoxin"/>
    <property type="match status" value="1"/>
</dbReference>
<dbReference type="SFLD" id="SFLDG00358">
    <property type="entry name" value="Main_(cytGST)"/>
    <property type="match status" value="1"/>
</dbReference>
<dbReference type="InterPro" id="IPR004045">
    <property type="entry name" value="Glutathione_S-Trfase_N"/>
</dbReference>
<evidence type="ECO:0000259" key="2">
    <source>
        <dbReference type="PROSITE" id="PS50404"/>
    </source>
</evidence>
<dbReference type="SUPFAM" id="SSF47616">
    <property type="entry name" value="GST C-terminal domain-like"/>
    <property type="match status" value="1"/>
</dbReference>
<evidence type="ECO:0000313" key="5">
    <source>
        <dbReference type="Proteomes" id="UP000648187"/>
    </source>
</evidence>
<dbReference type="Pfam" id="PF00043">
    <property type="entry name" value="GST_C"/>
    <property type="match status" value="1"/>
</dbReference>
<dbReference type="GO" id="GO:0006749">
    <property type="term" value="P:glutathione metabolic process"/>
    <property type="evidence" value="ECO:0007669"/>
    <property type="project" value="TreeGrafter"/>
</dbReference>
<dbReference type="InterPro" id="IPR040079">
    <property type="entry name" value="Glutathione_S-Trfase"/>
</dbReference>
<dbReference type="CDD" id="cd03045">
    <property type="entry name" value="GST_N_Delta_Epsilon"/>
    <property type="match status" value="1"/>
</dbReference>
<feature type="domain" description="GST N-terminal" evidence="2">
    <location>
        <begin position="15"/>
        <end position="96"/>
    </location>
</feature>
<dbReference type="FunFam" id="3.40.30.10:FF:000034">
    <property type="entry name" value="glutathione S-transferase 1"/>
    <property type="match status" value="1"/>
</dbReference>
<protein>
    <submittedName>
        <fullName evidence="4">Uncharacterized protein</fullName>
    </submittedName>
</protein>
<dbReference type="SFLD" id="SFLDS00019">
    <property type="entry name" value="Glutathione_Transferase_(cytos"/>
    <property type="match status" value="1"/>
</dbReference>
<name>A0A835GRV3_SPOEX</name>
<keyword evidence="5" id="KW-1185">Reference proteome</keyword>
<dbReference type="SFLD" id="SFLDG01153">
    <property type="entry name" value="Main.4:_Theta-like"/>
    <property type="match status" value="1"/>
</dbReference>
<dbReference type="GO" id="GO:0004364">
    <property type="term" value="F:glutathione transferase activity"/>
    <property type="evidence" value="ECO:0007669"/>
    <property type="project" value="TreeGrafter"/>
</dbReference>
<dbReference type="EMBL" id="JACKWZ010000017">
    <property type="protein sequence ID" value="KAF9422384.1"/>
    <property type="molecule type" value="Genomic_DNA"/>
</dbReference>
<dbReference type="FunFam" id="1.20.1050.10:FF:000007">
    <property type="entry name" value="Glutathione S-transferase 1-1"/>
    <property type="match status" value="1"/>
</dbReference>
<dbReference type="PROSITE" id="PS50404">
    <property type="entry name" value="GST_NTER"/>
    <property type="match status" value="1"/>
</dbReference>
<evidence type="ECO:0000259" key="3">
    <source>
        <dbReference type="PROSITE" id="PS50405"/>
    </source>
</evidence>
<reference evidence="4" key="1">
    <citation type="submission" date="2020-08" db="EMBL/GenBank/DDBJ databases">
        <title>Spodoptera exigua strain:BAW_Kor-Di-RS1 Genome sequencing and assembly.</title>
        <authorList>
            <person name="Kim J."/>
            <person name="Nam H.Y."/>
            <person name="Kwon M."/>
            <person name="Choi J.H."/>
            <person name="Cho S.R."/>
            <person name="Kim G.-H."/>
        </authorList>
    </citation>
    <scope>NUCLEOTIDE SEQUENCE</scope>
    <source>
        <strain evidence="4">BAW_Kor-Di-RS1</strain>
        <tissue evidence="4">Whole-body</tissue>
    </source>
</reference>
<dbReference type="Gene3D" id="1.20.1050.10">
    <property type="match status" value="1"/>
</dbReference>
<dbReference type="AlphaFoldDB" id="A0A835GRV3"/>
<dbReference type="PANTHER" id="PTHR43969">
    <property type="entry name" value="GLUTATHIONE S TRANSFERASE D10, ISOFORM A-RELATED"/>
    <property type="match status" value="1"/>
</dbReference>
<accession>A0A835GRV3</accession>
<comment type="subunit">
    <text evidence="1">Homodimer.</text>
</comment>
<comment type="caution">
    <text evidence="4">The sequence shown here is derived from an EMBL/GenBank/DDBJ whole genome shotgun (WGS) entry which is preliminary data.</text>
</comment>
<evidence type="ECO:0000313" key="4">
    <source>
        <dbReference type="EMBL" id="KAF9422384.1"/>
    </source>
</evidence>